<dbReference type="AlphaFoldDB" id="A0A0A9ABM4"/>
<sequence>MIMLHNYKGTIVNTCIAHLCSNKP</sequence>
<protein>
    <submittedName>
        <fullName evidence="1">Uncharacterized protein</fullName>
    </submittedName>
</protein>
<organism evidence="1">
    <name type="scientific">Arundo donax</name>
    <name type="common">Giant reed</name>
    <name type="synonym">Donax arundinaceus</name>
    <dbReference type="NCBI Taxonomy" id="35708"/>
    <lineage>
        <taxon>Eukaryota</taxon>
        <taxon>Viridiplantae</taxon>
        <taxon>Streptophyta</taxon>
        <taxon>Embryophyta</taxon>
        <taxon>Tracheophyta</taxon>
        <taxon>Spermatophyta</taxon>
        <taxon>Magnoliopsida</taxon>
        <taxon>Liliopsida</taxon>
        <taxon>Poales</taxon>
        <taxon>Poaceae</taxon>
        <taxon>PACMAD clade</taxon>
        <taxon>Arundinoideae</taxon>
        <taxon>Arundineae</taxon>
        <taxon>Arundo</taxon>
    </lineage>
</organism>
<accession>A0A0A9ABM4</accession>
<name>A0A0A9ABM4_ARUDO</name>
<dbReference type="EMBL" id="GBRH01253438">
    <property type="protein sequence ID" value="JAD44457.1"/>
    <property type="molecule type" value="Transcribed_RNA"/>
</dbReference>
<reference evidence="1" key="1">
    <citation type="submission" date="2014-09" db="EMBL/GenBank/DDBJ databases">
        <authorList>
            <person name="Magalhaes I.L.F."/>
            <person name="Oliveira U."/>
            <person name="Santos F.R."/>
            <person name="Vidigal T.H.D.A."/>
            <person name="Brescovit A.D."/>
            <person name="Santos A.J."/>
        </authorList>
    </citation>
    <scope>NUCLEOTIDE SEQUENCE</scope>
    <source>
        <tissue evidence="1">Shoot tissue taken approximately 20 cm above the soil surface</tissue>
    </source>
</reference>
<proteinExistence type="predicted"/>
<evidence type="ECO:0000313" key="1">
    <source>
        <dbReference type="EMBL" id="JAD44457.1"/>
    </source>
</evidence>
<reference evidence="1" key="2">
    <citation type="journal article" date="2015" name="Data Brief">
        <title>Shoot transcriptome of the giant reed, Arundo donax.</title>
        <authorList>
            <person name="Barrero R.A."/>
            <person name="Guerrero F.D."/>
            <person name="Moolhuijzen P."/>
            <person name="Goolsby J.A."/>
            <person name="Tidwell J."/>
            <person name="Bellgard S.E."/>
            <person name="Bellgard M.I."/>
        </authorList>
    </citation>
    <scope>NUCLEOTIDE SEQUENCE</scope>
    <source>
        <tissue evidence="1">Shoot tissue taken approximately 20 cm above the soil surface</tissue>
    </source>
</reference>